<feature type="domain" description="SUF system FeS cluster assembly SufBD N-terminal" evidence="3">
    <location>
        <begin position="6"/>
        <end position="176"/>
    </location>
</feature>
<dbReference type="Pfam" id="PF01458">
    <property type="entry name" value="SUFBD_core"/>
    <property type="match status" value="1"/>
</dbReference>
<keyword evidence="5" id="KW-1185">Reference proteome</keyword>
<evidence type="ECO:0000313" key="4">
    <source>
        <dbReference type="EMBL" id="MEY8245636.1"/>
    </source>
</evidence>
<comment type="similarity">
    <text evidence="1">Belongs to the iron-sulfur cluster assembly SufBD family.</text>
</comment>
<dbReference type="RefSeq" id="WP_369863491.1">
    <property type="nucleotide sequence ID" value="NZ_JBCLPP010000021.1"/>
</dbReference>
<name>A0ABV4CWB0_9BACT</name>
<dbReference type="InterPro" id="IPR011542">
    <property type="entry name" value="SUF_FeS_clus_asmbl_SufD"/>
</dbReference>
<dbReference type="Pfam" id="PF19295">
    <property type="entry name" value="SufBD_N"/>
    <property type="match status" value="1"/>
</dbReference>
<protein>
    <submittedName>
        <fullName evidence="4">Fe-S cluster assembly protein SufD</fullName>
    </submittedName>
</protein>
<comment type="caution">
    <text evidence="4">The sequence shown here is derived from an EMBL/GenBank/DDBJ whole genome shotgun (WGS) entry which is preliminary data.</text>
</comment>
<sequence length="459" mass="50407">MKTDIMNSLEQYIDIYRENSEAIDAHSAPVMNAARPRALASLEGRRLPVLGDEGYEKTSVDDMMAADYGLNFNRVGIPVNVAASFRCGVPNMSTLLGVVVNDEFHPSKNLDEKLPDGVLYMSLKKAAELYPELVAPYYGRIASTDNVPVALNTLLAQDGVFVYVPAGVKVEKPLQLVNIFSSPTPLMAVRRMLVVVGDSASVQLLGCDHTQDCGQNYLALQVTEIVLGRDSRLDYYDLEESSENTARHSQIFARQDSGSSLLVNGMTLTCGTTRNDYFIDITGDGCDTLLTGMAIGSGRQHIDNSSVVVHTGTHCHSRQLFKYVLDNESTGAFEGCIRVDEGACFTEAYQSDRNLLASSAARMHTKPQLLIYCDDVKCSHGATTGQLDQDALFYMRSRGISEKTARTMLMEAFMAEVIDTVRMDGLRERLRMLVEKRFHGQSSFCGDCSGACIDTTSLQ</sequence>
<dbReference type="SUPFAM" id="SSF101960">
    <property type="entry name" value="Stabilizer of iron transporter SufD"/>
    <property type="match status" value="1"/>
</dbReference>
<dbReference type="PANTHER" id="PTHR43575:SF1">
    <property type="entry name" value="PROTEIN ABCI7, CHLOROPLASTIC"/>
    <property type="match status" value="1"/>
</dbReference>
<dbReference type="NCBIfam" id="TIGR01981">
    <property type="entry name" value="sufD"/>
    <property type="match status" value="1"/>
</dbReference>
<proteinExistence type="inferred from homology"/>
<dbReference type="PANTHER" id="PTHR43575">
    <property type="entry name" value="PROTEIN ABCI7, CHLOROPLASTIC"/>
    <property type="match status" value="1"/>
</dbReference>
<dbReference type="InterPro" id="IPR055346">
    <property type="entry name" value="Fe-S_cluster_assembly_SufBD"/>
</dbReference>
<evidence type="ECO:0000313" key="5">
    <source>
        <dbReference type="Proteomes" id="UP001565200"/>
    </source>
</evidence>
<dbReference type="InterPro" id="IPR000825">
    <property type="entry name" value="SUF_FeS_clus_asmbl_SufBD_core"/>
</dbReference>
<gene>
    <name evidence="4" type="primary">sufD</name>
    <name evidence="4" type="ORF">AAK873_08420</name>
</gene>
<organism evidence="4 5">
    <name type="scientific">Heminiphilus faecis</name>
    <dbReference type="NCBI Taxonomy" id="2601703"/>
    <lineage>
        <taxon>Bacteria</taxon>
        <taxon>Pseudomonadati</taxon>
        <taxon>Bacteroidota</taxon>
        <taxon>Bacteroidia</taxon>
        <taxon>Bacteroidales</taxon>
        <taxon>Muribaculaceae</taxon>
        <taxon>Heminiphilus</taxon>
    </lineage>
</organism>
<dbReference type="Proteomes" id="UP001565200">
    <property type="component" value="Unassembled WGS sequence"/>
</dbReference>
<dbReference type="InterPro" id="IPR045595">
    <property type="entry name" value="SufBD_N"/>
</dbReference>
<dbReference type="EMBL" id="JBCLPP010000021">
    <property type="protein sequence ID" value="MEY8245636.1"/>
    <property type="molecule type" value="Genomic_DNA"/>
</dbReference>
<evidence type="ECO:0000259" key="3">
    <source>
        <dbReference type="Pfam" id="PF19295"/>
    </source>
</evidence>
<accession>A0ABV4CWB0</accession>
<evidence type="ECO:0000256" key="1">
    <source>
        <dbReference type="ARBA" id="ARBA00043967"/>
    </source>
</evidence>
<feature type="domain" description="SUF system FeS cluster assembly SufBD core" evidence="2">
    <location>
        <begin position="186"/>
        <end position="413"/>
    </location>
</feature>
<evidence type="ECO:0000259" key="2">
    <source>
        <dbReference type="Pfam" id="PF01458"/>
    </source>
</evidence>
<dbReference type="InterPro" id="IPR037284">
    <property type="entry name" value="SUF_FeS_clus_asmbl_SufBD_sf"/>
</dbReference>
<reference evidence="4 5" key="1">
    <citation type="submission" date="2024-03" db="EMBL/GenBank/DDBJ databases">
        <title>Mouse gut bacterial collection (mGBC) of GemPharmatech.</title>
        <authorList>
            <person name="He Y."/>
            <person name="Dong L."/>
            <person name="Wu D."/>
            <person name="Gao X."/>
            <person name="Lin Z."/>
        </authorList>
    </citation>
    <scope>NUCLEOTIDE SEQUENCE [LARGE SCALE GENOMIC DNA]</scope>
    <source>
        <strain evidence="4 5">54-13</strain>
    </source>
</reference>